<keyword evidence="3" id="KW-1185">Reference proteome</keyword>
<dbReference type="EMBL" id="AP024202">
    <property type="protein sequence ID" value="BCN92601.1"/>
    <property type="molecule type" value="Genomic_DNA"/>
</dbReference>
<protein>
    <submittedName>
        <fullName evidence="2">Uncharacterized protein</fullName>
    </submittedName>
</protein>
<proteinExistence type="predicted"/>
<evidence type="ECO:0000256" key="1">
    <source>
        <dbReference type="SAM" id="Phobius"/>
    </source>
</evidence>
<evidence type="ECO:0000313" key="2">
    <source>
        <dbReference type="EMBL" id="BCN92601.1"/>
    </source>
</evidence>
<evidence type="ECO:0000313" key="3">
    <source>
        <dbReference type="Proteomes" id="UP001054820"/>
    </source>
</evidence>
<reference evidence="2" key="1">
    <citation type="journal article" date="2022" name="Arch. Microbiol.">
        <title>Thiomicrorhabdus immobilis sp. nov., a mesophilic sulfur-oxidizing bacterium isolated from sediment of a brackish lake in northern Japan.</title>
        <authorList>
            <person name="Kojima H."/>
            <person name="Mochizuki J."/>
            <person name="Kanda M."/>
            <person name="Watanabe T."/>
            <person name="Fukui M."/>
        </authorList>
    </citation>
    <scope>NUCLEOTIDE SEQUENCE</scope>
    <source>
        <strain evidence="2">Am19</strain>
    </source>
</reference>
<keyword evidence="1" id="KW-1133">Transmembrane helix</keyword>
<name>A0ABM7MB85_9GAMM</name>
<accession>A0ABM7MB85</accession>
<feature type="transmembrane region" description="Helical" evidence="1">
    <location>
        <begin position="39"/>
        <end position="59"/>
    </location>
</feature>
<dbReference type="RefSeq" id="WP_237262292.1">
    <property type="nucleotide sequence ID" value="NZ_AP024202.1"/>
</dbReference>
<organism evidence="2 3">
    <name type="scientific">Thiomicrorhabdus immobilis</name>
    <dbReference type="NCBI Taxonomy" id="2791037"/>
    <lineage>
        <taxon>Bacteria</taxon>
        <taxon>Pseudomonadati</taxon>
        <taxon>Pseudomonadota</taxon>
        <taxon>Gammaproteobacteria</taxon>
        <taxon>Thiotrichales</taxon>
        <taxon>Piscirickettsiaceae</taxon>
        <taxon>Thiomicrorhabdus</taxon>
    </lineage>
</organism>
<gene>
    <name evidence="2" type="ORF">THMIRHAM_03860</name>
</gene>
<dbReference type="Proteomes" id="UP001054820">
    <property type="component" value="Chromosome"/>
</dbReference>
<sequence length="69" mass="8092">MNHPHEDDKLKKLLSIDEKNHSHKERTAMIIQGVHWLTLIQEMLILFIYKIPLACLSLLQTVSNQKESK</sequence>
<keyword evidence="1" id="KW-0812">Transmembrane</keyword>
<keyword evidence="1" id="KW-0472">Membrane</keyword>